<organism evidence="1 2">
    <name type="scientific">Monilinia laxa</name>
    <name type="common">Brown rot fungus</name>
    <name type="synonym">Sclerotinia laxa</name>
    <dbReference type="NCBI Taxonomy" id="61186"/>
    <lineage>
        <taxon>Eukaryota</taxon>
        <taxon>Fungi</taxon>
        <taxon>Dikarya</taxon>
        <taxon>Ascomycota</taxon>
        <taxon>Pezizomycotina</taxon>
        <taxon>Leotiomycetes</taxon>
        <taxon>Helotiales</taxon>
        <taxon>Sclerotiniaceae</taxon>
        <taxon>Monilinia</taxon>
    </lineage>
</organism>
<evidence type="ECO:0000313" key="1">
    <source>
        <dbReference type="EMBL" id="KAB8302560.1"/>
    </source>
</evidence>
<keyword evidence="2" id="KW-1185">Reference proteome</keyword>
<protein>
    <submittedName>
        <fullName evidence="1">Uncharacterized protein</fullName>
    </submittedName>
</protein>
<proteinExistence type="predicted"/>
<dbReference type="EMBL" id="VIGI01000003">
    <property type="protein sequence ID" value="KAB8302560.1"/>
    <property type="molecule type" value="Genomic_DNA"/>
</dbReference>
<comment type="caution">
    <text evidence="1">The sequence shown here is derived from an EMBL/GenBank/DDBJ whole genome shotgun (WGS) entry which is preliminary data.</text>
</comment>
<name>A0A5N6KFL2_MONLA</name>
<evidence type="ECO:0000313" key="2">
    <source>
        <dbReference type="Proteomes" id="UP000326757"/>
    </source>
</evidence>
<accession>A0A5N6KFL2</accession>
<dbReference type="AlphaFoldDB" id="A0A5N6KFL2"/>
<gene>
    <name evidence="1" type="ORF">EYC80_005945</name>
</gene>
<reference evidence="1" key="1">
    <citation type="submission" date="2019-06" db="EMBL/GenBank/DDBJ databases">
        <title>Genome Sequence of the Brown Rot Fungal Pathogen Monilinia laxa.</title>
        <authorList>
            <person name="De Miccolis Angelini R.M."/>
            <person name="Landi L."/>
            <person name="Abate D."/>
            <person name="Pollastro S."/>
            <person name="Romanazzi G."/>
            <person name="Faretra F."/>
        </authorList>
    </citation>
    <scope>NUCLEOTIDE SEQUENCE [LARGE SCALE GENOMIC DNA]</scope>
    <source>
        <strain evidence="1">Mlax316</strain>
    </source>
</reference>
<dbReference type="Proteomes" id="UP000326757">
    <property type="component" value="Unassembled WGS sequence"/>
</dbReference>
<sequence length="73" mass="8545">MTRKRLDEKENVISWKQPEERQELKRHWQEQAGLLSFIYEFCVSIHASSAVGAIMQLLGCLNPKPRPRLNSNH</sequence>